<feature type="transmembrane region" description="Helical" evidence="6">
    <location>
        <begin position="175"/>
        <end position="197"/>
    </location>
</feature>
<keyword evidence="8" id="KW-1185">Reference proteome</keyword>
<dbReference type="InterPro" id="IPR051633">
    <property type="entry name" value="AceTr"/>
</dbReference>
<evidence type="ECO:0000313" key="8">
    <source>
        <dbReference type="Proteomes" id="UP000789375"/>
    </source>
</evidence>
<evidence type="ECO:0000256" key="5">
    <source>
        <dbReference type="ARBA" id="ARBA00023136"/>
    </source>
</evidence>
<dbReference type="InterPro" id="IPR000791">
    <property type="entry name" value="Gpr1/Fun34/SatP-like"/>
</dbReference>
<dbReference type="GO" id="GO:0005886">
    <property type="term" value="C:plasma membrane"/>
    <property type="evidence" value="ECO:0007669"/>
    <property type="project" value="TreeGrafter"/>
</dbReference>
<comment type="subcellular location">
    <subcellularLocation>
        <location evidence="1">Membrane</location>
        <topology evidence="1">Multi-pass membrane protein</topology>
    </subcellularLocation>
</comment>
<dbReference type="PANTHER" id="PTHR31123:SF3">
    <property type="entry name" value="AMMONIA TRANSPORT OUTWARD PROTEIN 3"/>
    <property type="match status" value="1"/>
</dbReference>
<feature type="transmembrane region" description="Helical" evidence="6">
    <location>
        <begin position="123"/>
        <end position="142"/>
    </location>
</feature>
<dbReference type="EMBL" id="CAJVPP010000569">
    <property type="protein sequence ID" value="CAG8494208.1"/>
    <property type="molecule type" value="Genomic_DNA"/>
</dbReference>
<evidence type="ECO:0000256" key="3">
    <source>
        <dbReference type="ARBA" id="ARBA00022692"/>
    </source>
</evidence>
<reference evidence="7" key="1">
    <citation type="submission" date="2021-06" db="EMBL/GenBank/DDBJ databases">
        <authorList>
            <person name="Kallberg Y."/>
            <person name="Tangrot J."/>
            <person name="Rosling A."/>
        </authorList>
    </citation>
    <scope>NUCLEOTIDE SEQUENCE</scope>
    <source>
        <strain evidence="7">87-6 pot B 2015</strain>
    </source>
</reference>
<dbReference type="Proteomes" id="UP000789375">
    <property type="component" value="Unassembled WGS sequence"/>
</dbReference>
<feature type="transmembrane region" description="Helical" evidence="6">
    <location>
        <begin position="82"/>
        <end position="103"/>
    </location>
</feature>
<proteinExistence type="inferred from homology"/>
<accession>A0A9N8WRH1</accession>
<evidence type="ECO:0000256" key="6">
    <source>
        <dbReference type="SAM" id="Phobius"/>
    </source>
</evidence>
<dbReference type="GO" id="GO:0015123">
    <property type="term" value="F:acetate transmembrane transporter activity"/>
    <property type="evidence" value="ECO:0007669"/>
    <property type="project" value="TreeGrafter"/>
</dbReference>
<evidence type="ECO:0000313" key="7">
    <source>
        <dbReference type="EMBL" id="CAG8494208.1"/>
    </source>
</evidence>
<evidence type="ECO:0000256" key="2">
    <source>
        <dbReference type="ARBA" id="ARBA00005587"/>
    </source>
</evidence>
<comment type="caution">
    <text evidence="7">The sequence shown here is derived from an EMBL/GenBank/DDBJ whole genome shotgun (WGS) entry which is preliminary data.</text>
</comment>
<keyword evidence="5 6" id="KW-0472">Membrane</keyword>
<dbReference type="Pfam" id="PF01184">
    <property type="entry name" value="Gpr1_Fun34_YaaH"/>
    <property type="match status" value="1"/>
</dbReference>
<dbReference type="PANTHER" id="PTHR31123">
    <property type="entry name" value="ACCUMULATION OF DYADS PROTEIN 2-RELATED"/>
    <property type="match status" value="1"/>
</dbReference>
<protein>
    <submittedName>
        <fullName evidence="7">1826_t:CDS:1</fullName>
    </submittedName>
</protein>
<evidence type="ECO:0000256" key="4">
    <source>
        <dbReference type="ARBA" id="ARBA00022989"/>
    </source>
</evidence>
<feature type="transmembrane region" description="Helical" evidence="6">
    <location>
        <begin position="26"/>
        <end position="44"/>
    </location>
</feature>
<feature type="transmembrane region" description="Helical" evidence="6">
    <location>
        <begin position="56"/>
        <end position="75"/>
    </location>
</feature>
<dbReference type="AlphaFoldDB" id="A0A9N8WRH1"/>
<dbReference type="NCBIfam" id="NF038013">
    <property type="entry name" value="AceTr_1"/>
    <property type="match status" value="1"/>
</dbReference>
<name>A0A9N8WRH1_FUNMO</name>
<feature type="transmembrane region" description="Helical" evidence="6">
    <location>
        <begin position="149"/>
        <end position="169"/>
    </location>
</feature>
<keyword evidence="3 6" id="KW-0812">Transmembrane</keyword>
<keyword evidence="4 6" id="KW-1133">Transmembrane helix</keyword>
<organism evidence="7 8">
    <name type="scientific">Funneliformis mosseae</name>
    <name type="common">Endomycorrhizal fungus</name>
    <name type="synonym">Glomus mosseae</name>
    <dbReference type="NCBI Taxonomy" id="27381"/>
    <lineage>
        <taxon>Eukaryota</taxon>
        <taxon>Fungi</taxon>
        <taxon>Fungi incertae sedis</taxon>
        <taxon>Mucoromycota</taxon>
        <taxon>Glomeromycotina</taxon>
        <taxon>Glomeromycetes</taxon>
        <taxon>Glomerales</taxon>
        <taxon>Glomeraceae</taxon>
        <taxon>Funneliformis</taxon>
    </lineage>
</organism>
<sequence>MSGSTTTLHHVHFEESSFKPQYQANAAPLALSSFAMTSFVYSIYLTGAGGITNSNVGLGLALFYGGAIQLLSGLFELKRGDVFHATVFSSYGGYWICFGFVHFDATGIIASYKDDPEMLKNALGIFLIGWTIFTVLMLLCVLKSNLVLIAIFFLMVFINVFLTIATFTGNRFCEVVGGILGVVVAFLAWYLSIALILTKENSYFTLNIWPRVHPITSSEKV</sequence>
<evidence type="ECO:0000256" key="1">
    <source>
        <dbReference type="ARBA" id="ARBA00004141"/>
    </source>
</evidence>
<gene>
    <name evidence="7" type="ORF">FMOSSE_LOCUS3693</name>
</gene>
<comment type="similarity">
    <text evidence="2">Belongs to the acetate uptake transporter (AceTr) (TC 2.A.96) family.</text>
</comment>